<organism evidence="1 2">
    <name type="scientific">Phormidium tenue NIES-30</name>
    <dbReference type="NCBI Taxonomy" id="549789"/>
    <lineage>
        <taxon>Bacteria</taxon>
        <taxon>Bacillati</taxon>
        <taxon>Cyanobacteriota</taxon>
        <taxon>Cyanophyceae</taxon>
        <taxon>Oscillatoriophycideae</taxon>
        <taxon>Oscillatoriales</taxon>
        <taxon>Oscillatoriaceae</taxon>
        <taxon>Phormidium</taxon>
    </lineage>
</organism>
<dbReference type="RefSeq" id="WP_073609918.1">
    <property type="nucleotide sequence ID" value="NZ_MRCG01000015.1"/>
</dbReference>
<protein>
    <recommendedName>
        <fullName evidence="3">Plastid lipid-associated protein/fibrillin conserved domain-containing protein</fullName>
    </recommendedName>
</protein>
<accession>A0A1U7J1L3</accession>
<gene>
    <name evidence="1" type="ORF">NIES30_18505</name>
</gene>
<evidence type="ECO:0008006" key="3">
    <source>
        <dbReference type="Google" id="ProtNLM"/>
    </source>
</evidence>
<dbReference type="EMBL" id="MRCG01000015">
    <property type="protein sequence ID" value="OKH45870.1"/>
    <property type="molecule type" value="Genomic_DNA"/>
</dbReference>
<keyword evidence="2" id="KW-1185">Reference proteome</keyword>
<evidence type="ECO:0000313" key="2">
    <source>
        <dbReference type="Proteomes" id="UP000185557"/>
    </source>
</evidence>
<dbReference type="Proteomes" id="UP000185557">
    <property type="component" value="Unassembled WGS sequence"/>
</dbReference>
<dbReference type="PANTHER" id="PTHR35690">
    <property type="entry name" value="OS01G0363500 PROTEIN"/>
    <property type="match status" value="1"/>
</dbReference>
<dbReference type="STRING" id="549789.NIES30_18505"/>
<name>A0A1U7J1L3_9CYAN</name>
<proteinExistence type="predicted"/>
<comment type="caution">
    <text evidence="1">The sequence shown here is derived from an EMBL/GenBank/DDBJ whole genome shotgun (WGS) entry which is preliminary data.</text>
</comment>
<evidence type="ECO:0000313" key="1">
    <source>
        <dbReference type="EMBL" id="OKH45870.1"/>
    </source>
</evidence>
<dbReference type="AlphaFoldDB" id="A0A1U7J1L3"/>
<dbReference type="PANTHER" id="PTHR35690:SF1">
    <property type="entry name" value="OS01G0363500 PROTEIN"/>
    <property type="match status" value="1"/>
</dbReference>
<sequence length="194" mass="21000">MTVTNSATALPTPQVLEAAASGANPSAPQVTAALLEAERQTKAERRQFTPEALLGTWRLRFTAPKKPAYKAGKPQGSGFYMPGIAIATIRFNRDDHDQLTIQNQLQVGPAKLRFTGPAKFLPKKNLLAFDFVRLQVLVGDLTLVNLPLRSKAAKAGDFAATSVAKLPFFSFFLTEEGYVAARGRSGGLALWVKK</sequence>
<reference evidence="1 2" key="1">
    <citation type="submission" date="2016-11" db="EMBL/GenBank/DDBJ databases">
        <title>Draft Genome Sequences of Nine Cyanobacterial Strains from Diverse Habitats.</title>
        <authorList>
            <person name="Zhu T."/>
            <person name="Hou S."/>
            <person name="Lu X."/>
            <person name="Hess W.R."/>
        </authorList>
    </citation>
    <scope>NUCLEOTIDE SEQUENCE [LARGE SCALE GENOMIC DNA]</scope>
    <source>
        <strain evidence="1 2">NIES-30</strain>
    </source>
</reference>
<dbReference type="OrthoDB" id="463191at2"/>